<feature type="transmembrane region" description="Helical" evidence="1">
    <location>
        <begin position="132"/>
        <end position="152"/>
    </location>
</feature>
<organism evidence="2 3">
    <name type="scientific">Falsiroseomonas selenitidurans</name>
    <dbReference type="NCBI Taxonomy" id="2716335"/>
    <lineage>
        <taxon>Bacteria</taxon>
        <taxon>Pseudomonadati</taxon>
        <taxon>Pseudomonadota</taxon>
        <taxon>Alphaproteobacteria</taxon>
        <taxon>Acetobacterales</taxon>
        <taxon>Roseomonadaceae</taxon>
        <taxon>Falsiroseomonas</taxon>
    </lineage>
</organism>
<reference evidence="2 3" key="1">
    <citation type="submission" date="2020-03" db="EMBL/GenBank/DDBJ databases">
        <title>Roseomonas selenitidurans sp. nov. isolated from urban soil.</title>
        <authorList>
            <person name="Liu H."/>
        </authorList>
    </citation>
    <scope>NUCLEOTIDE SEQUENCE [LARGE SCALE GENOMIC DNA]</scope>
    <source>
        <strain evidence="2 3">BU-1</strain>
    </source>
</reference>
<gene>
    <name evidence="2" type="ORF">HEQ75_22070</name>
</gene>
<keyword evidence="3" id="KW-1185">Reference proteome</keyword>
<accession>A0ABX1EF85</accession>
<keyword evidence="1" id="KW-1133">Transmembrane helix</keyword>
<sequence length="155" mass="15666">MLDLIAASAPATALRGSVTLYLLVNAAHVLGIGLLVGAIATLDLRLLGAFRSAALGHLAPPLVRVAATGLGLAALTGLLLFSTRPATYLENPAFLAKLALLALALANLALLHAGRPWRAALAGGALAGRLRLAAGVSLAAWIGALLAGRWIGFLQ</sequence>
<protein>
    <submittedName>
        <fullName evidence="2">DUF2214 domain-containing protein</fullName>
    </submittedName>
</protein>
<name>A0ABX1EF85_9PROT</name>
<dbReference type="Proteomes" id="UP000787635">
    <property type="component" value="Unassembled WGS sequence"/>
</dbReference>
<feature type="transmembrane region" description="Helical" evidence="1">
    <location>
        <begin position="93"/>
        <end position="111"/>
    </location>
</feature>
<evidence type="ECO:0000256" key="1">
    <source>
        <dbReference type="SAM" id="Phobius"/>
    </source>
</evidence>
<feature type="transmembrane region" description="Helical" evidence="1">
    <location>
        <begin position="20"/>
        <end position="42"/>
    </location>
</feature>
<dbReference type="RefSeq" id="WP_168034290.1">
    <property type="nucleotide sequence ID" value="NZ_JAAVNE010000048.1"/>
</dbReference>
<feature type="transmembrane region" description="Helical" evidence="1">
    <location>
        <begin position="62"/>
        <end position="81"/>
    </location>
</feature>
<evidence type="ECO:0000313" key="3">
    <source>
        <dbReference type="Proteomes" id="UP000787635"/>
    </source>
</evidence>
<keyword evidence="1" id="KW-0812">Transmembrane</keyword>
<comment type="caution">
    <text evidence="2">The sequence shown here is derived from an EMBL/GenBank/DDBJ whole genome shotgun (WGS) entry which is preliminary data.</text>
</comment>
<proteinExistence type="predicted"/>
<evidence type="ECO:0000313" key="2">
    <source>
        <dbReference type="EMBL" id="NKC33565.1"/>
    </source>
</evidence>
<keyword evidence="1" id="KW-0472">Membrane</keyword>
<dbReference type="EMBL" id="JAAVNE010000048">
    <property type="protein sequence ID" value="NKC33565.1"/>
    <property type="molecule type" value="Genomic_DNA"/>
</dbReference>